<keyword evidence="9" id="KW-1185">Reference proteome</keyword>
<gene>
    <name evidence="8" type="ORF">Rsub_12304</name>
</gene>
<dbReference type="PANTHER" id="PTHR12703:SF4">
    <property type="entry name" value="TRANSMEMBRANE PROTEIN 33"/>
    <property type="match status" value="1"/>
</dbReference>
<evidence type="ECO:0000256" key="4">
    <source>
        <dbReference type="ARBA" id="ARBA00022989"/>
    </source>
</evidence>
<evidence type="ECO:0000256" key="7">
    <source>
        <dbReference type="SAM" id="Phobius"/>
    </source>
</evidence>
<dbReference type="PANTHER" id="PTHR12703">
    <property type="entry name" value="TRANSMEMBRANE PROTEIN 33"/>
    <property type="match status" value="1"/>
</dbReference>
<dbReference type="Proteomes" id="UP000247498">
    <property type="component" value="Unassembled WGS sequence"/>
</dbReference>
<dbReference type="InParanoid" id="A0A2V0PQW5"/>
<dbReference type="OrthoDB" id="536910at2759"/>
<dbReference type="Pfam" id="PF03661">
    <property type="entry name" value="TMEM33_Pom33"/>
    <property type="match status" value="1"/>
</dbReference>
<comment type="subcellular location">
    <subcellularLocation>
        <location evidence="1">Membrane</location>
        <topology evidence="1">Multi-pass membrane protein</topology>
    </subcellularLocation>
</comment>
<organism evidence="8 9">
    <name type="scientific">Raphidocelis subcapitata</name>
    <dbReference type="NCBI Taxonomy" id="307507"/>
    <lineage>
        <taxon>Eukaryota</taxon>
        <taxon>Viridiplantae</taxon>
        <taxon>Chlorophyta</taxon>
        <taxon>core chlorophytes</taxon>
        <taxon>Chlorophyceae</taxon>
        <taxon>CS clade</taxon>
        <taxon>Sphaeropleales</taxon>
        <taxon>Selenastraceae</taxon>
        <taxon>Raphidocelis</taxon>
    </lineage>
</organism>
<dbReference type="GO" id="GO:0016020">
    <property type="term" value="C:membrane"/>
    <property type="evidence" value="ECO:0007669"/>
    <property type="project" value="UniProtKB-SubCell"/>
</dbReference>
<dbReference type="EMBL" id="BDRX01000165">
    <property type="protein sequence ID" value="GBF99625.1"/>
    <property type="molecule type" value="Genomic_DNA"/>
</dbReference>
<feature type="compositionally biased region" description="Low complexity" evidence="6">
    <location>
        <begin position="74"/>
        <end position="93"/>
    </location>
</feature>
<proteinExistence type="inferred from homology"/>
<evidence type="ECO:0000256" key="1">
    <source>
        <dbReference type="ARBA" id="ARBA00004141"/>
    </source>
</evidence>
<dbReference type="GO" id="GO:0061024">
    <property type="term" value="P:membrane organization"/>
    <property type="evidence" value="ECO:0007669"/>
    <property type="project" value="TreeGrafter"/>
</dbReference>
<dbReference type="GO" id="GO:0071786">
    <property type="term" value="P:endoplasmic reticulum tubular network organization"/>
    <property type="evidence" value="ECO:0007669"/>
    <property type="project" value="TreeGrafter"/>
</dbReference>
<dbReference type="AlphaFoldDB" id="A0A2V0PQW5"/>
<evidence type="ECO:0000256" key="2">
    <source>
        <dbReference type="ARBA" id="ARBA00007322"/>
    </source>
</evidence>
<dbReference type="InterPro" id="IPR005344">
    <property type="entry name" value="TMEM33/Pom33"/>
</dbReference>
<dbReference type="InterPro" id="IPR051645">
    <property type="entry name" value="PER33/POM33_regulator"/>
</dbReference>
<name>A0A2V0PQW5_9CHLO</name>
<keyword evidence="4 7" id="KW-1133">Transmembrane helix</keyword>
<evidence type="ECO:0000256" key="3">
    <source>
        <dbReference type="ARBA" id="ARBA00022692"/>
    </source>
</evidence>
<comment type="similarity">
    <text evidence="2">Belongs to the PER33/POM33 family.</text>
</comment>
<dbReference type="STRING" id="307507.A0A2V0PQW5"/>
<feature type="transmembrane region" description="Helical" evidence="7">
    <location>
        <begin position="178"/>
        <end position="200"/>
    </location>
</feature>
<accession>A0A2V0PQW5</accession>
<reference evidence="8 9" key="1">
    <citation type="journal article" date="2018" name="Sci. Rep.">
        <title>Raphidocelis subcapitata (=Pseudokirchneriella subcapitata) provides an insight into genome evolution and environmental adaptations in the Sphaeropleales.</title>
        <authorList>
            <person name="Suzuki S."/>
            <person name="Yamaguchi H."/>
            <person name="Nakajima N."/>
            <person name="Kawachi M."/>
        </authorList>
    </citation>
    <scope>NUCLEOTIDE SEQUENCE [LARGE SCALE GENOMIC DNA]</scope>
    <source>
        <strain evidence="8 9">NIES-35</strain>
    </source>
</reference>
<evidence type="ECO:0000256" key="5">
    <source>
        <dbReference type="ARBA" id="ARBA00023136"/>
    </source>
</evidence>
<keyword evidence="5 7" id="KW-0472">Membrane</keyword>
<feature type="transmembrane region" description="Helical" evidence="7">
    <location>
        <begin position="111"/>
        <end position="134"/>
    </location>
</feature>
<keyword evidence="3 7" id="KW-0812">Transmembrane</keyword>
<sequence>MAEDALKAFTEHDFDADEAWCAYLKRVEIPTNSAADLLKVKAKWWRRERDPDFDVAAAIGAAAPAAPPLPTSTPPQQQQQQQQPAQARPAQAQARPAAWGGAAGLSSVRELLVPAANLGVIVLSFLHIVPIVSFDTSLRAYKGALLCCTLSSILQLFKENPAPMADVRAWMARTQLSLSFNMAITPLVLFSTASLTALLLPYCVAAAYRLLAYGSAHHAAHPLWRSHGERAYNYLLAHRQRALGFNAQMDISLGFYLLYRLFTPSRSFIAAFYVWQQLRTRYWLTESGPYHRAAWAGLDAATKWVRDTAPPLERPIALARRWFAINPMAAAAATARR</sequence>
<evidence type="ECO:0000313" key="8">
    <source>
        <dbReference type="EMBL" id="GBF99625.1"/>
    </source>
</evidence>
<comment type="caution">
    <text evidence="8">The sequence shown here is derived from an EMBL/GenBank/DDBJ whole genome shotgun (WGS) entry which is preliminary data.</text>
</comment>
<feature type="transmembrane region" description="Helical" evidence="7">
    <location>
        <begin position="253"/>
        <end position="275"/>
    </location>
</feature>
<evidence type="ECO:0000256" key="6">
    <source>
        <dbReference type="SAM" id="MobiDB-lite"/>
    </source>
</evidence>
<dbReference type="GO" id="GO:0005783">
    <property type="term" value="C:endoplasmic reticulum"/>
    <property type="evidence" value="ECO:0007669"/>
    <property type="project" value="TreeGrafter"/>
</dbReference>
<evidence type="ECO:0000313" key="9">
    <source>
        <dbReference type="Proteomes" id="UP000247498"/>
    </source>
</evidence>
<protein>
    <submittedName>
        <fullName evidence="8">Uncharacterized protein</fullName>
    </submittedName>
</protein>
<feature type="region of interest" description="Disordered" evidence="6">
    <location>
        <begin position="64"/>
        <end position="93"/>
    </location>
</feature>